<dbReference type="VEuPathDB" id="FungiDB:CPAG_06014"/>
<reference evidence="2 3" key="1">
    <citation type="submission" date="2007-06" db="EMBL/GenBank/DDBJ databases">
        <title>The Genome Sequence of Coccidioides posadasii RMSCC_3488.</title>
        <authorList>
            <consortium name="Coccidioides Genome Resources Consortium"/>
            <consortium name="The Broad Institute Genome Sequencing Platform"/>
            <person name="Henn M.R."/>
            <person name="Sykes S."/>
            <person name="Young S."/>
            <person name="Jaffe D."/>
            <person name="Berlin A."/>
            <person name="Alvarez P."/>
            <person name="Butler J."/>
            <person name="Gnerre S."/>
            <person name="Grabherr M."/>
            <person name="Mauceli E."/>
            <person name="Brockman W."/>
            <person name="Kodira C."/>
            <person name="Alvarado L."/>
            <person name="Zeng Q."/>
            <person name="Crawford M."/>
            <person name="Antoine C."/>
            <person name="Devon K."/>
            <person name="Galgiani J."/>
            <person name="Orsborn K."/>
            <person name="Lewis M.L."/>
            <person name="Nusbaum C."/>
            <person name="Galagan J."/>
            <person name="Birren B."/>
        </authorList>
    </citation>
    <scope>NUCLEOTIDE SEQUENCE [LARGE SCALE GENOMIC DNA]</scope>
    <source>
        <strain evidence="2 3">RMSCC 3488</strain>
    </source>
</reference>
<name>A0A0J6FJX3_COCPO</name>
<reference evidence="3" key="2">
    <citation type="journal article" date="2009" name="Genome Res.">
        <title>Comparative genomic analyses of the human fungal pathogens Coccidioides and their relatives.</title>
        <authorList>
            <person name="Sharpton T.J."/>
            <person name="Stajich J.E."/>
            <person name="Rounsley S.D."/>
            <person name="Gardner M.J."/>
            <person name="Wortman J.R."/>
            <person name="Jordar V.S."/>
            <person name="Maiti R."/>
            <person name="Kodira C.D."/>
            <person name="Neafsey D.E."/>
            <person name="Zeng Q."/>
            <person name="Hung C.-Y."/>
            <person name="McMahan C."/>
            <person name="Muszewska A."/>
            <person name="Grynberg M."/>
            <person name="Mandel M.A."/>
            <person name="Kellner E.M."/>
            <person name="Barker B.M."/>
            <person name="Galgiani J.N."/>
            <person name="Orbach M.J."/>
            <person name="Kirkland T.N."/>
            <person name="Cole G.T."/>
            <person name="Henn M.R."/>
            <person name="Birren B.W."/>
            <person name="Taylor J.W."/>
        </authorList>
    </citation>
    <scope>NUCLEOTIDE SEQUENCE [LARGE SCALE GENOMIC DNA]</scope>
    <source>
        <strain evidence="3">RMSCC 3488</strain>
    </source>
</reference>
<reference evidence="3" key="3">
    <citation type="journal article" date="2010" name="Genome Res.">
        <title>Population genomic sequencing of Coccidioides fungi reveals recent hybridization and transposon control.</title>
        <authorList>
            <person name="Neafsey D.E."/>
            <person name="Barker B.M."/>
            <person name="Sharpton T.J."/>
            <person name="Stajich J.E."/>
            <person name="Park D.J."/>
            <person name="Whiston E."/>
            <person name="Hung C.-Y."/>
            <person name="McMahan C."/>
            <person name="White J."/>
            <person name="Sykes S."/>
            <person name="Heiman D."/>
            <person name="Young S."/>
            <person name="Zeng Q."/>
            <person name="Abouelleil A."/>
            <person name="Aftuck L."/>
            <person name="Bessette D."/>
            <person name="Brown A."/>
            <person name="FitzGerald M."/>
            <person name="Lui A."/>
            <person name="Macdonald J.P."/>
            <person name="Priest M."/>
            <person name="Orbach M.J."/>
            <person name="Galgiani J.N."/>
            <person name="Kirkland T.N."/>
            <person name="Cole G.T."/>
            <person name="Birren B.W."/>
            <person name="Henn M.R."/>
            <person name="Taylor J.W."/>
            <person name="Rounsley S.D."/>
        </authorList>
    </citation>
    <scope>NUCLEOTIDE SEQUENCE [LARGE SCALE GENOMIC DNA]</scope>
    <source>
        <strain evidence="3">RMSCC 3488</strain>
    </source>
</reference>
<feature type="region of interest" description="Disordered" evidence="1">
    <location>
        <begin position="1"/>
        <end position="40"/>
    </location>
</feature>
<protein>
    <submittedName>
        <fullName evidence="2">Uncharacterized protein</fullName>
    </submittedName>
</protein>
<evidence type="ECO:0000313" key="3">
    <source>
        <dbReference type="Proteomes" id="UP000054567"/>
    </source>
</evidence>
<evidence type="ECO:0000313" key="2">
    <source>
        <dbReference type="EMBL" id="KMM69700.1"/>
    </source>
</evidence>
<dbReference type="Proteomes" id="UP000054567">
    <property type="component" value="Unassembled WGS sequence"/>
</dbReference>
<organism evidence="2 3">
    <name type="scientific">Coccidioides posadasii RMSCC 3488</name>
    <dbReference type="NCBI Taxonomy" id="454284"/>
    <lineage>
        <taxon>Eukaryota</taxon>
        <taxon>Fungi</taxon>
        <taxon>Dikarya</taxon>
        <taxon>Ascomycota</taxon>
        <taxon>Pezizomycotina</taxon>
        <taxon>Eurotiomycetes</taxon>
        <taxon>Eurotiomycetidae</taxon>
        <taxon>Onygenales</taxon>
        <taxon>Onygenaceae</taxon>
        <taxon>Coccidioides</taxon>
    </lineage>
</organism>
<accession>A0A0J6FJX3</accession>
<evidence type="ECO:0000256" key="1">
    <source>
        <dbReference type="SAM" id="MobiDB-lite"/>
    </source>
</evidence>
<dbReference type="AlphaFoldDB" id="A0A0J6FJX3"/>
<sequence>MTMRQTNRQTERGGEKVEERERDAARGAGTRQGRRKEDVSCVVEQRKLDAELKGAERPGVVWLAAVVTGLGQSTRFYLGVSAVGREGWMTISKPRTRAKEQEYSQKRVWA</sequence>
<gene>
    <name evidence="2" type="ORF">CPAG_06014</name>
</gene>
<proteinExistence type="predicted"/>
<dbReference type="EMBL" id="DS268111">
    <property type="protein sequence ID" value="KMM69700.1"/>
    <property type="molecule type" value="Genomic_DNA"/>
</dbReference>
<feature type="compositionally biased region" description="Basic and acidic residues" evidence="1">
    <location>
        <begin position="9"/>
        <end position="25"/>
    </location>
</feature>